<gene>
    <name evidence="1" type="ORF">LSALG_LOCUS23607</name>
</gene>
<organism evidence="1 2">
    <name type="scientific">Lactuca saligna</name>
    <name type="common">Willowleaf lettuce</name>
    <dbReference type="NCBI Taxonomy" id="75948"/>
    <lineage>
        <taxon>Eukaryota</taxon>
        <taxon>Viridiplantae</taxon>
        <taxon>Streptophyta</taxon>
        <taxon>Embryophyta</taxon>
        <taxon>Tracheophyta</taxon>
        <taxon>Spermatophyta</taxon>
        <taxon>Magnoliopsida</taxon>
        <taxon>eudicotyledons</taxon>
        <taxon>Gunneridae</taxon>
        <taxon>Pentapetalae</taxon>
        <taxon>asterids</taxon>
        <taxon>campanulids</taxon>
        <taxon>Asterales</taxon>
        <taxon>Asteraceae</taxon>
        <taxon>Cichorioideae</taxon>
        <taxon>Cichorieae</taxon>
        <taxon>Lactucinae</taxon>
        <taxon>Lactuca</taxon>
    </lineage>
</organism>
<evidence type="ECO:0000313" key="2">
    <source>
        <dbReference type="Proteomes" id="UP001177003"/>
    </source>
</evidence>
<sequence>MERILNEAIDNPNVYWLELVALFEMENTSESQLDLPITPKAFLFHCFDKVEKAHDLDNDANIMLISFYLNHGKPQYQTWNSKKITSVKFIGPIETKSIINARFKASRGPSKSIFEFTLVYLSCLNPYDWISLFNLLSKDEHKFVPIMAHLKRMLISYIHEIRKMDVEITVELQKKPTVQPKEAPNDVSKMKLKKIHKDNWSMGFQENARYGTNVQK</sequence>
<name>A0AA36E5Q4_LACSI</name>
<accession>A0AA36E5Q4</accession>
<reference evidence="1" key="1">
    <citation type="submission" date="2023-04" db="EMBL/GenBank/DDBJ databases">
        <authorList>
            <person name="Vijverberg K."/>
            <person name="Xiong W."/>
            <person name="Schranz E."/>
        </authorList>
    </citation>
    <scope>NUCLEOTIDE SEQUENCE</scope>
</reference>
<keyword evidence="2" id="KW-1185">Reference proteome</keyword>
<protein>
    <submittedName>
        <fullName evidence="1">Uncharacterized protein</fullName>
    </submittedName>
</protein>
<dbReference type="EMBL" id="OX465081">
    <property type="protein sequence ID" value="CAI9284051.1"/>
    <property type="molecule type" value="Genomic_DNA"/>
</dbReference>
<dbReference type="Proteomes" id="UP001177003">
    <property type="component" value="Chromosome 5"/>
</dbReference>
<proteinExistence type="predicted"/>
<evidence type="ECO:0000313" key="1">
    <source>
        <dbReference type="EMBL" id="CAI9284051.1"/>
    </source>
</evidence>
<dbReference type="AlphaFoldDB" id="A0AA36E5Q4"/>